<evidence type="ECO:0000313" key="2">
    <source>
        <dbReference type="Proteomes" id="UP000230750"/>
    </source>
</evidence>
<evidence type="ECO:0000313" key="1">
    <source>
        <dbReference type="EMBL" id="PIK51032.1"/>
    </source>
</evidence>
<name>A0A2G8KST2_STIJA</name>
<sequence length="130" mass="14932">MTNHYHTCNLTTMYGLWLRSMLTLKPAQRGQFGPKDGIYASAPWYGMLKDILQVKEYRILDMTQNKLVVYIDKGIATVTDIHKKLEEDTGIPMAEQQLLLPDGKVALQTEQPEKRNDQDAEFVSRNSIFL</sequence>
<dbReference type="EMBL" id="MRZV01000394">
    <property type="protein sequence ID" value="PIK51032.1"/>
    <property type="molecule type" value="Genomic_DNA"/>
</dbReference>
<keyword evidence="2" id="KW-1185">Reference proteome</keyword>
<comment type="caution">
    <text evidence="1">The sequence shown here is derived from an EMBL/GenBank/DDBJ whole genome shotgun (WGS) entry which is preliminary data.</text>
</comment>
<dbReference type="GO" id="GO:0016301">
    <property type="term" value="F:kinase activity"/>
    <property type="evidence" value="ECO:0007669"/>
    <property type="project" value="UniProtKB-KW"/>
</dbReference>
<proteinExistence type="predicted"/>
<dbReference type="Gene3D" id="3.10.20.90">
    <property type="entry name" value="Phosphatidylinositol 3-kinase Catalytic Subunit, Chain A, domain 1"/>
    <property type="match status" value="1"/>
</dbReference>
<protein>
    <submittedName>
        <fullName evidence="1">Putative inhibitor of nuclear factor kappa-B kinase subunit beta isoform X2</fullName>
    </submittedName>
</protein>
<dbReference type="Proteomes" id="UP000230750">
    <property type="component" value="Unassembled WGS sequence"/>
</dbReference>
<keyword evidence="1" id="KW-0418">Kinase</keyword>
<organism evidence="1 2">
    <name type="scientific">Stichopus japonicus</name>
    <name type="common">Sea cucumber</name>
    <dbReference type="NCBI Taxonomy" id="307972"/>
    <lineage>
        <taxon>Eukaryota</taxon>
        <taxon>Metazoa</taxon>
        <taxon>Echinodermata</taxon>
        <taxon>Eleutherozoa</taxon>
        <taxon>Echinozoa</taxon>
        <taxon>Holothuroidea</taxon>
        <taxon>Aspidochirotacea</taxon>
        <taxon>Aspidochirotida</taxon>
        <taxon>Stichopodidae</taxon>
        <taxon>Apostichopus</taxon>
    </lineage>
</organism>
<dbReference type="AlphaFoldDB" id="A0A2G8KST2"/>
<gene>
    <name evidence="1" type="ORF">BSL78_12112</name>
</gene>
<keyword evidence="1" id="KW-0808">Transferase</keyword>
<accession>A0A2G8KST2</accession>
<reference evidence="1 2" key="1">
    <citation type="journal article" date="2017" name="PLoS Biol.">
        <title>The sea cucumber genome provides insights into morphological evolution and visceral regeneration.</title>
        <authorList>
            <person name="Zhang X."/>
            <person name="Sun L."/>
            <person name="Yuan J."/>
            <person name="Sun Y."/>
            <person name="Gao Y."/>
            <person name="Zhang L."/>
            <person name="Li S."/>
            <person name="Dai H."/>
            <person name="Hamel J.F."/>
            <person name="Liu C."/>
            <person name="Yu Y."/>
            <person name="Liu S."/>
            <person name="Lin W."/>
            <person name="Guo K."/>
            <person name="Jin S."/>
            <person name="Xu P."/>
            <person name="Storey K.B."/>
            <person name="Huan P."/>
            <person name="Zhang T."/>
            <person name="Zhou Y."/>
            <person name="Zhang J."/>
            <person name="Lin C."/>
            <person name="Li X."/>
            <person name="Xing L."/>
            <person name="Huo D."/>
            <person name="Sun M."/>
            <person name="Wang L."/>
            <person name="Mercier A."/>
            <person name="Li F."/>
            <person name="Yang H."/>
            <person name="Xiang J."/>
        </authorList>
    </citation>
    <scope>NUCLEOTIDE SEQUENCE [LARGE SCALE GENOMIC DNA]</scope>
    <source>
        <strain evidence="1">Shaxun</strain>
        <tissue evidence="1">Muscle</tissue>
    </source>
</reference>